<evidence type="ECO:0000256" key="5">
    <source>
        <dbReference type="ARBA" id="ARBA00022801"/>
    </source>
</evidence>
<dbReference type="Proteomes" id="UP001171945">
    <property type="component" value="Unassembled WGS sequence"/>
</dbReference>
<evidence type="ECO:0000313" key="10">
    <source>
        <dbReference type="Proteomes" id="UP001171945"/>
    </source>
</evidence>
<keyword evidence="3" id="KW-0540">Nuclease</keyword>
<name>A0ABT7VVN9_9GAMM</name>
<dbReference type="Gene3D" id="3.40.50.1010">
    <property type="entry name" value="5'-nuclease"/>
    <property type="match status" value="1"/>
</dbReference>
<evidence type="ECO:0000256" key="7">
    <source>
        <dbReference type="ARBA" id="ARBA00038093"/>
    </source>
</evidence>
<dbReference type="CDD" id="cd18746">
    <property type="entry name" value="PIN_VapC4-5_FitB-like"/>
    <property type="match status" value="1"/>
</dbReference>
<feature type="domain" description="PIN" evidence="8">
    <location>
        <begin position="4"/>
        <end position="117"/>
    </location>
</feature>
<evidence type="ECO:0000256" key="2">
    <source>
        <dbReference type="ARBA" id="ARBA00022649"/>
    </source>
</evidence>
<dbReference type="SUPFAM" id="SSF88723">
    <property type="entry name" value="PIN domain-like"/>
    <property type="match status" value="1"/>
</dbReference>
<keyword evidence="4" id="KW-0479">Metal-binding</keyword>
<evidence type="ECO:0000256" key="4">
    <source>
        <dbReference type="ARBA" id="ARBA00022723"/>
    </source>
</evidence>
<evidence type="ECO:0000259" key="8">
    <source>
        <dbReference type="Pfam" id="PF01850"/>
    </source>
</evidence>
<dbReference type="PANTHER" id="PTHR33653">
    <property type="entry name" value="RIBONUCLEASE VAPC2"/>
    <property type="match status" value="1"/>
</dbReference>
<evidence type="ECO:0000313" key="9">
    <source>
        <dbReference type="EMBL" id="MDM8563645.1"/>
    </source>
</evidence>
<keyword evidence="10" id="KW-1185">Reference proteome</keyword>
<evidence type="ECO:0000256" key="3">
    <source>
        <dbReference type="ARBA" id="ARBA00022722"/>
    </source>
</evidence>
<dbReference type="Pfam" id="PF01850">
    <property type="entry name" value="PIN"/>
    <property type="match status" value="1"/>
</dbReference>
<keyword evidence="2" id="KW-1277">Toxin-antitoxin system</keyword>
<reference evidence="9" key="1">
    <citation type="submission" date="2023-06" db="EMBL/GenBank/DDBJ databases">
        <title>Uncultivated large filamentous bacteria from sulfidic sediments reveal new species and different genomic features in energy metabolism and defense.</title>
        <authorList>
            <person name="Fonseca A."/>
        </authorList>
    </citation>
    <scope>NUCLEOTIDE SEQUENCE</scope>
    <source>
        <strain evidence="9">HSG4</strain>
    </source>
</reference>
<dbReference type="PANTHER" id="PTHR33653:SF1">
    <property type="entry name" value="RIBONUCLEASE VAPC2"/>
    <property type="match status" value="1"/>
</dbReference>
<comment type="cofactor">
    <cofactor evidence="1">
        <name>Mg(2+)</name>
        <dbReference type="ChEBI" id="CHEBI:18420"/>
    </cofactor>
</comment>
<dbReference type="InterPro" id="IPR029060">
    <property type="entry name" value="PIN-like_dom_sf"/>
</dbReference>
<dbReference type="EMBL" id="JAUCGM010000772">
    <property type="protein sequence ID" value="MDM8563645.1"/>
    <property type="molecule type" value="Genomic_DNA"/>
</dbReference>
<protein>
    <submittedName>
        <fullName evidence="9">Type II toxin-antitoxin system VapC family toxin</fullName>
    </submittedName>
</protein>
<dbReference type="InterPro" id="IPR002716">
    <property type="entry name" value="PIN_dom"/>
</dbReference>
<organism evidence="9 10">
    <name type="scientific">Candidatus Marithioploca araucensis</name>
    <dbReference type="NCBI Taxonomy" id="70273"/>
    <lineage>
        <taxon>Bacteria</taxon>
        <taxon>Pseudomonadati</taxon>
        <taxon>Pseudomonadota</taxon>
        <taxon>Gammaproteobacteria</taxon>
        <taxon>Thiotrichales</taxon>
        <taxon>Thiotrichaceae</taxon>
        <taxon>Candidatus Marithioploca</taxon>
    </lineage>
</organism>
<dbReference type="InterPro" id="IPR050556">
    <property type="entry name" value="Type_II_TA_system_RNase"/>
</dbReference>
<evidence type="ECO:0000256" key="6">
    <source>
        <dbReference type="ARBA" id="ARBA00022842"/>
    </source>
</evidence>
<sequence length="135" mass="15647">MSFLCDSNSVSELMKPAPNEMVEKWFCHQDFILMSVVSIEEIYYGLSYKDARKKWAWFENFVQSRCEVLPVTIEIAKQCGIWRGRFRQQGITRSQADLLIGATALLHDLVLVTRNTKDFEGCGIQLFNPFEESKK</sequence>
<gene>
    <name evidence="9" type="ORF">QUF54_09850</name>
</gene>
<accession>A0ABT7VVN9</accession>
<keyword evidence="5" id="KW-0378">Hydrolase</keyword>
<proteinExistence type="inferred from homology"/>
<keyword evidence="6" id="KW-0460">Magnesium</keyword>
<evidence type="ECO:0000256" key="1">
    <source>
        <dbReference type="ARBA" id="ARBA00001946"/>
    </source>
</evidence>
<comment type="similarity">
    <text evidence="7">Belongs to the PINc/VapC protein family.</text>
</comment>
<comment type="caution">
    <text evidence="9">The sequence shown here is derived from an EMBL/GenBank/DDBJ whole genome shotgun (WGS) entry which is preliminary data.</text>
</comment>